<sequence length="210" mass="23804">MRLFRILMVAVATLLTAGEVESRAAFSVKAIKDLKVLEDAKVLKRVKMLERVDAFDRAKVSESVEALKRAKVLERVKASEGAMVSAGAKVSERATVPDDYIVTVDNMKFTIPEHYLKNKEIEPATVKKLIGDKTTLDDYTRDLGIDTANFRIEKTQKNLRKIQEYGYILLKIKRGNFENGVKDLATELRAHKQQKLLRTFAFKNTDTLIT</sequence>
<dbReference type="GeneID" id="36403720"/>
<evidence type="ECO:0000256" key="1">
    <source>
        <dbReference type="SAM" id="SignalP"/>
    </source>
</evidence>
<keyword evidence="1" id="KW-0732">Signal</keyword>
<accession>A0A0P1AE39</accession>
<reference evidence="3" key="1">
    <citation type="submission" date="2014-09" db="EMBL/GenBank/DDBJ databases">
        <authorList>
            <person name="Sharma Rahul"/>
            <person name="Thines Marco"/>
        </authorList>
    </citation>
    <scope>NUCLEOTIDE SEQUENCE [LARGE SCALE GENOMIC DNA]</scope>
</reference>
<name>A0A0P1AE39_PLAHL</name>
<organism evidence="2 3">
    <name type="scientific">Plasmopara halstedii</name>
    <name type="common">Downy mildew of sunflower</name>
    <dbReference type="NCBI Taxonomy" id="4781"/>
    <lineage>
        <taxon>Eukaryota</taxon>
        <taxon>Sar</taxon>
        <taxon>Stramenopiles</taxon>
        <taxon>Oomycota</taxon>
        <taxon>Peronosporomycetes</taxon>
        <taxon>Peronosporales</taxon>
        <taxon>Peronosporaceae</taxon>
        <taxon>Plasmopara</taxon>
    </lineage>
</organism>
<evidence type="ECO:0000313" key="3">
    <source>
        <dbReference type="Proteomes" id="UP000054928"/>
    </source>
</evidence>
<dbReference type="Proteomes" id="UP000054928">
    <property type="component" value="Unassembled WGS sequence"/>
</dbReference>
<dbReference type="RefSeq" id="XP_024574971.1">
    <property type="nucleotide sequence ID" value="XM_024724056.1"/>
</dbReference>
<dbReference type="EMBL" id="CCYD01000322">
    <property type="protein sequence ID" value="CEG38602.1"/>
    <property type="molecule type" value="Genomic_DNA"/>
</dbReference>
<evidence type="ECO:0000313" key="2">
    <source>
        <dbReference type="EMBL" id="CEG38602.1"/>
    </source>
</evidence>
<feature type="signal peptide" evidence="1">
    <location>
        <begin position="1"/>
        <end position="22"/>
    </location>
</feature>
<feature type="chain" id="PRO_5006058594" evidence="1">
    <location>
        <begin position="23"/>
        <end position="210"/>
    </location>
</feature>
<dbReference type="AlphaFoldDB" id="A0A0P1AE39"/>
<proteinExistence type="predicted"/>
<protein>
    <submittedName>
        <fullName evidence="2">RxLR-like protein</fullName>
    </submittedName>
</protein>
<keyword evidence="3" id="KW-1185">Reference proteome</keyword>